<keyword evidence="2" id="KW-0285">Flavoprotein</keyword>
<evidence type="ECO:0000313" key="8">
    <source>
        <dbReference type="EMBL" id="KOO22256.1"/>
    </source>
</evidence>
<dbReference type="PANTHER" id="PTHR46091:SF3">
    <property type="entry name" value="AMINE OXIDASE DOMAIN-CONTAINING PROTEIN"/>
    <property type="match status" value="1"/>
</dbReference>
<evidence type="ECO:0000256" key="1">
    <source>
        <dbReference type="ARBA" id="ARBA00005855"/>
    </source>
</evidence>
<evidence type="ECO:0000256" key="6">
    <source>
        <dbReference type="ARBA" id="ARBA00023027"/>
    </source>
</evidence>
<reference evidence="9" key="1">
    <citation type="journal article" date="2015" name="PLoS Genet.">
        <title>Genome Sequence and Transcriptome Analyses of Chrysochromulina tobin: Metabolic Tools for Enhanced Algal Fitness in the Prominent Order Prymnesiales (Haptophyceae).</title>
        <authorList>
            <person name="Hovde B.T."/>
            <person name="Deodato C.R."/>
            <person name="Hunsperger H.M."/>
            <person name="Ryken S.A."/>
            <person name="Yost W."/>
            <person name="Jha R.K."/>
            <person name="Patterson J."/>
            <person name="Monnat R.J. Jr."/>
            <person name="Barlow S.B."/>
            <person name="Starkenburg S.R."/>
            <person name="Cattolico R.A."/>
        </authorList>
    </citation>
    <scope>NUCLEOTIDE SEQUENCE</scope>
    <source>
        <strain evidence="9">CCMP291</strain>
    </source>
</reference>
<gene>
    <name evidence="8" type="ORF">Ctob_004761</name>
</gene>
<dbReference type="EMBL" id="JWZX01003295">
    <property type="protein sequence ID" value="KOO22256.1"/>
    <property type="molecule type" value="Genomic_DNA"/>
</dbReference>
<organism evidence="8 9">
    <name type="scientific">Chrysochromulina tobinii</name>
    <dbReference type="NCBI Taxonomy" id="1460289"/>
    <lineage>
        <taxon>Eukaryota</taxon>
        <taxon>Haptista</taxon>
        <taxon>Haptophyta</taxon>
        <taxon>Prymnesiophyceae</taxon>
        <taxon>Prymnesiales</taxon>
        <taxon>Chrysochromulinaceae</taxon>
        <taxon>Chrysochromulina</taxon>
    </lineage>
</organism>
<keyword evidence="9" id="KW-1185">Reference proteome</keyword>
<proteinExistence type="inferred from homology"/>
<dbReference type="Proteomes" id="UP000037460">
    <property type="component" value="Unassembled WGS sequence"/>
</dbReference>
<comment type="similarity">
    <text evidence="1">Belongs to the carotenoid/retinoid oxidoreductase family. CrtISO subfamily.</text>
</comment>
<dbReference type="InterPro" id="IPR002937">
    <property type="entry name" value="Amino_oxidase"/>
</dbReference>
<feature type="domain" description="Amine oxidase" evidence="7">
    <location>
        <begin position="1"/>
        <end position="257"/>
    </location>
</feature>
<evidence type="ECO:0000256" key="5">
    <source>
        <dbReference type="ARBA" id="ARBA00022857"/>
    </source>
</evidence>
<keyword evidence="5" id="KW-0521">NADP</keyword>
<dbReference type="Gene3D" id="3.50.50.60">
    <property type="entry name" value="FAD/NAD(P)-binding domain"/>
    <property type="match status" value="2"/>
</dbReference>
<dbReference type="InterPro" id="IPR036188">
    <property type="entry name" value="FAD/NAD-bd_sf"/>
</dbReference>
<evidence type="ECO:0000256" key="2">
    <source>
        <dbReference type="ARBA" id="ARBA00022630"/>
    </source>
</evidence>
<dbReference type="Pfam" id="PF01593">
    <property type="entry name" value="Amino_oxidase"/>
    <property type="match status" value="1"/>
</dbReference>
<dbReference type="GO" id="GO:0016491">
    <property type="term" value="F:oxidoreductase activity"/>
    <property type="evidence" value="ECO:0007669"/>
    <property type="project" value="InterPro"/>
</dbReference>
<protein>
    <submittedName>
        <fullName evidence="8">Phytoene dehydrogenase</fullName>
    </submittedName>
</protein>
<dbReference type="PANTHER" id="PTHR46091">
    <property type="entry name" value="BLR7054 PROTEIN"/>
    <property type="match status" value="1"/>
</dbReference>
<evidence type="ECO:0000259" key="7">
    <source>
        <dbReference type="Pfam" id="PF01593"/>
    </source>
</evidence>
<sequence length="523" mass="56236">MGGLTAAALLAKRGQRVLVLEQHDVAGGCTHTFEERGFEFDTGLHYVGDILGTLMNTVTSGRIEWALTGALVDEVHFGAERVPILSPKSAFLDELRRRFPGEAAALRHYPWAVVWAHVALSLHLCLKNLPSAIGVPLRWMLGPMQTTAQGLASLTNDPKLQQLLGYIWGTYGVPPSRSPYALHLVLLNHYANGGYYPVGGCSQLAARLVPTIEAAGGAVLVRAKVSSLVCDEASGAVLGVIVRDQTLTATRVISAVGAINTFCRLVPSRQRPRLDGILRSIRDAPPIAPPVGTKSEVEPSCAFLYLFLGVEGTSPKVVDLPKHNLWCFDGWDHEAQHGALPPALGNVAEEHPLLLFISSPSSKDPAWTARHGSKQVVLALAPSRCEYWAGWAGTRIKHRGAEYEDVKRKLTSRMTEAVLAKLPQLRGHLAYCDLGTPLSNNYYLGTQWGEAYGLSHTPARFAQEWLTPQTPLPNLYLTGQDIATDGVTGAVLSGLLTAGAIDKRVWLATAGSVVAGALQAITA</sequence>
<evidence type="ECO:0000256" key="3">
    <source>
        <dbReference type="ARBA" id="ARBA00022729"/>
    </source>
</evidence>
<dbReference type="InterPro" id="IPR052206">
    <property type="entry name" value="Retinol_saturase"/>
</dbReference>
<comment type="caution">
    <text evidence="8">The sequence shown here is derived from an EMBL/GenBank/DDBJ whole genome shotgun (WGS) entry which is preliminary data.</text>
</comment>
<evidence type="ECO:0000256" key="4">
    <source>
        <dbReference type="ARBA" id="ARBA00022827"/>
    </source>
</evidence>
<dbReference type="SUPFAM" id="SSF51905">
    <property type="entry name" value="FAD/NAD(P)-binding domain"/>
    <property type="match status" value="1"/>
</dbReference>
<keyword evidence="3" id="KW-0732">Signal</keyword>
<keyword evidence="4" id="KW-0274">FAD</keyword>
<evidence type="ECO:0000313" key="9">
    <source>
        <dbReference type="Proteomes" id="UP000037460"/>
    </source>
</evidence>
<name>A0A0M0J6L6_9EUKA</name>
<keyword evidence="6" id="KW-0520">NAD</keyword>
<accession>A0A0M0J6L6</accession>
<dbReference type="OrthoDB" id="38045at2759"/>
<dbReference type="AlphaFoldDB" id="A0A0M0J6L6"/>